<comment type="similarity">
    <text evidence="1">Belongs to the UPF0065 (bug) family.</text>
</comment>
<reference evidence="3 4" key="1">
    <citation type="submission" date="2019-07" db="EMBL/GenBank/DDBJ databases">
        <title>Whole genome shotgun sequence of Reyranella soli NBRC 108950.</title>
        <authorList>
            <person name="Hosoyama A."/>
            <person name="Uohara A."/>
            <person name="Ohji S."/>
            <person name="Ichikawa N."/>
        </authorList>
    </citation>
    <scope>NUCLEOTIDE SEQUENCE [LARGE SCALE GENOMIC DNA]</scope>
    <source>
        <strain evidence="3 4">NBRC 108950</strain>
    </source>
</reference>
<dbReference type="CDD" id="cd13578">
    <property type="entry name" value="PBP2_Bug27"/>
    <property type="match status" value="1"/>
</dbReference>
<dbReference type="EMBL" id="BKAJ01000013">
    <property type="protein sequence ID" value="GEP53621.1"/>
    <property type="molecule type" value="Genomic_DNA"/>
</dbReference>
<evidence type="ECO:0000256" key="1">
    <source>
        <dbReference type="ARBA" id="ARBA00006987"/>
    </source>
</evidence>
<dbReference type="Proteomes" id="UP000321058">
    <property type="component" value="Unassembled WGS sequence"/>
</dbReference>
<proteinExistence type="inferred from homology"/>
<dbReference type="InterPro" id="IPR005064">
    <property type="entry name" value="BUG"/>
</dbReference>
<dbReference type="PANTHER" id="PTHR42928">
    <property type="entry name" value="TRICARBOXYLATE-BINDING PROTEIN"/>
    <property type="match status" value="1"/>
</dbReference>
<dbReference type="Gene3D" id="3.40.190.10">
    <property type="entry name" value="Periplasmic binding protein-like II"/>
    <property type="match status" value="1"/>
</dbReference>
<organism evidence="3 4">
    <name type="scientific">Reyranella soli</name>
    <dbReference type="NCBI Taxonomy" id="1230389"/>
    <lineage>
        <taxon>Bacteria</taxon>
        <taxon>Pseudomonadati</taxon>
        <taxon>Pseudomonadota</taxon>
        <taxon>Alphaproteobacteria</taxon>
        <taxon>Hyphomicrobiales</taxon>
        <taxon>Reyranellaceae</taxon>
        <taxon>Reyranella</taxon>
    </lineage>
</organism>
<feature type="signal peptide" evidence="2">
    <location>
        <begin position="1"/>
        <end position="22"/>
    </location>
</feature>
<dbReference type="PIRSF" id="PIRSF017082">
    <property type="entry name" value="YflP"/>
    <property type="match status" value="1"/>
</dbReference>
<accession>A0A512N4R6</accession>
<dbReference type="SUPFAM" id="SSF53850">
    <property type="entry name" value="Periplasmic binding protein-like II"/>
    <property type="match status" value="1"/>
</dbReference>
<keyword evidence="2" id="KW-0732">Signal</keyword>
<keyword evidence="4" id="KW-1185">Reference proteome</keyword>
<dbReference type="InterPro" id="IPR042100">
    <property type="entry name" value="Bug_dom1"/>
</dbReference>
<name>A0A512N4R6_9HYPH</name>
<dbReference type="RefSeq" id="WP_170302828.1">
    <property type="nucleotide sequence ID" value="NZ_BKAJ01000013.1"/>
</dbReference>
<gene>
    <name evidence="3" type="ORF">RSO01_07870</name>
</gene>
<dbReference type="Pfam" id="PF03401">
    <property type="entry name" value="TctC"/>
    <property type="match status" value="1"/>
</dbReference>
<dbReference type="Gene3D" id="3.40.190.150">
    <property type="entry name" value="Bordetella uptake gene, domain 1"/>
    <property type="match status" value="1"/>
</dbReference>
<dbReference type="AlphaFoldDB" id="A0A512N4R6"/>
<sequence>MLHRRLFLALGITAAVSPGAFAQTWPAKPIKIVVPFPPGQSTDILARVMADQLTKALGQQVVVENRPGAGGSIGADVVAKAAPDGYTLLMVTISTHGIAPAIYPKLPYDTQKDFAPIANVGLTPQVLMASLKSGITSVPELVAKAKAGADLNYGSSGNGSASHLAVEMLKSAAGIKLTHVPFKGNADALMALQAGDIQLMSDAVPGAVGPINAAKVKAIGIADQRRSPFLPDVPTIAEQGIQGVIAVGWIGLSAPARTPEPILDKISAEVMRILKDPEVLDKLKSLSFVPAKESRQEFEAYIALENVKWKKIVQDAGVKIE</sequence>
<dbReference type="PANTHER" id="PTHR42928:SF5">
    <property type="entry name" value="BLR1237 PROTEIN"/>
    <property type="match status" value="1"/>
</dbReference>
<evidence type="ECO:0000313" key="4">
    <source>
        <dbReference type="Proteomes" id="UP000321058"/>
    </source>
</evidence>
<feature type="chain" id="PRO_5022137352" evidence="2">
    <location>
        <begin position="23"/>
        <end position="321"/>
    </location>
</feature>
<evidence type="ECO:0000256" key="2">
    <source>
        <dbReference type="SAM" id="SignalP"/>
    </source>
</evidence>
<evidence type="ECO:0000313" key="3">
    <source>
        <dbReference type="EMBL" id="GEP53621.1"/>
    </source>
</evidence>
<comment type="caution">
    <text evidence="3">The sequence shown here is derived from an EMBL/GenBank/DDBJ whole genome shotgun (WGS) entry which is preliminary data.</text>
</comment>
<protein>
    <submittedName>
        <fullName evidence="3">MFS transporter</fullName>
    </submittedName>
</protein>